<dbReference type="KEGG" id="csol:105364105"/>
<accession>A0AAJ6YLK2</accession>
<feature type="region of interest" description="Disordered" evidence="1">
    <location>
        <begin position="1"/>
        <end position="72"/>
    </location>
</feature>
<evidence type="ECO:0000256" key="1">
    <source>
        <dbReference type="SAM" id="MobiDB-lite"/>
    </source>
</evidence>
<feature type="compositionally biased region" description="Low complexity" evidence="1">
    <location>
        <begin position="92"/>
        <end position="104"/>
    </location>
</feature>
<feature type="compositionally biased region" description="Basic residues" evidence="1">
    <location>
        <begin position="1"/>
        <end position="17"/>
    </location>
</feature>
<reference evidence="3" key="1">
    <citation type="submission" date="2025-08" db="UniProtKB">
        <authorList>
            <consortium name="RefSeq"/>
        </authorList>
    </citation>
    <scope>IDENTIFICATION</scope>
</reference>
<dbReference type="GeneID" id="105364105"/>
<gene>
    <name evidence="3" type="primary">LOC105364105</name>
</gene>
<proteinExistence type="predicted"/>
<organism evidence="2 3">
    <name type="scientific">Ceratosolen solmsi marchali</name>
    <dbReference type="NCBI Taxonomy" id="326594"/>
    <lineage>
        <taxon>Eukaryota</taxon>
        <taxon>Metazoa</taxon>
        <taxon>Ecdysozoa</taxon>
        <taxon>Arthropoda</taxon>
        <taxon>Hexapoda</taxon>
        <taxon>Insecta</taxon>
        <taxon>Pterygota</taxon>
        <taxon>Neoptera</taxon>
        <taxon>Endopterygota</taxon>
        <taxon>Hymenoptera</taxon>
        <taxon>Apocrita</taxon>
        <taxon>Proctotrupomorpha</taxon>
        <taxon>Chalcidoidea</taxon>
        <taxon>Agaonidae</taxon>
        <taxon>Agaoninae</taxon>
        <taxon>Ceratosolen</taxon>
    </lineage>
</organism>
<protein>
    <submittedName>
        <fullName evidence="3">Uncharacterized protein LOC105364105</fullName>
    </submittedName>
</protein>
<sequence length="825" mass="94121">MLHKKRRRRRRKINTGKKQREDERERKKERHKHYNGSNNSVQERGLITKESEITDESPLRRRRKRRSNNNINYYRMANKSVIDNHQQHDQSKQSFSENPSSESELLSDAIDHNRSLTFRIRFNPIDFEYFTSVVHSEDERLKVWQFSKFCGYDRSNCGYEFVEMSRNLNSTWKSAWEDTIDERMKAVMDCNVSQFELSLLLIQLLLALQEHATSRESNIAMPVLKVALDTLWTLQFSNESIAFSVLECATLKAATARLMLSGLERVLQADEPITVIIHNGLLPMTLRLLEDACTKPIANSMTKEEGSLLQELIFATTHAVITFLYFLLHQRGSAEKFKDFRELFQLFIESQEGKLVERIILVLIELPNNDSNKSIDRASKVIDMIGALICTLKRMKQDLSQANHCRRHKHKTCIGQDEATYSHHHLDILGSPYFSEPAHLVTARASLSKPVCSISSLFSTLTSLLKETPTFNSELQIRLIKVMTTAGTCCCFPPKYLLASIITFLKKGNGRAYCFATALIERTIFKELGGYSRTHETCNSCSALNIYSWDFLDFYVELLNPEDKKLCHIIIRHLLKVVPNSTAAVKQELLFRVFYPLFIKAKASFERTNTEFMTIKFLIQSCLSAITSLIVNPIMFQKFIELDGLDKVLNLLPNQAFVKSVYALLEISVIMEIKGIEFNEGNKEKSTNSKRPAATALFHFLEQETIALLSILRYLPDNGENCQGNEEGLKQRAAFHQASGVWRATAGVLLCSPKFRTELKNNPIFDNSINLAESLAIAIATDRFNGGNKFALRVMEAVVTCCLVASISSKRKNLSPINIMSIIAI</sequence>
<dbReference type="RefSeq" id="XP_011500271.1">
    <property type="nucleotide sequence ID" value="XM_011501969.1"/>
</dbReference>
<dbReference type="AlphaFoldDB" id="A0AAJ6YLK2"/>
<keyword evidence="2" id="KW-1185">Reference proteome</keyword>
<evidence type="ECO:0000313" key="2">
    <source>
        <dbReference type="Proteomes" id="UP000695007"/>
    </source>
</evidence>
<name>A0AAJ6YLK2_9HYME</name>
<evidence type="ECO:0000313" key="3">
    <source>
        <dbReference type="RefSeq" id="XP_011500271.1"/>
    </source>
</evidence>
<dbReference type="Proteomes" id="UP000695007">
    <property type="component" value="Unplaced"/>
</dbReference>
<feature type="region of interest" description="Disordered" evidence="1">
    <location>
        <begin position="84"/>
        <end position="104"/>
    </location>
</feature>